<sequence>MTPTFCKLYILPCQRVTTASIPSAVVYAGSASAGIEVSVSVPVICRWTASDPTASNPMVQCQLIELLPKASYWTYSHQTSTVRTGRDHVQTVRT</sequence>
<evidence type="ECO:0000313" key="2">
    <source>
        <dbReference type="Proteomes" id="UP000219338"/>
    </source>
</evidence>
<accession>A0A284RKD5</accession>
<dbReference type="EMBL" id="FUEG01000010">
    <property type="protein sequence ID" value="SJL09197.1"/>
    <property type="molecule type" value="Genomic_DNA"/>
</dbReference>
<reference evidence="2" key="1">
    <citation type="journal article" date="2017" name="Nat. Ecol. Evol.">
        <title>Genome expansion and lineage-specific genetic innovations in the forest pathogenic fungi Armillaria.</title>
        <authorList>
            <person name="Sipos G."/>
            <person name="Prasanna A.N."/>
            <person name="Walter M.C."/>
            <person name="O'Connor E."/>
            <person name="Balint B."/>
            <person name="Krizsan K."/>
            <person name="Kiss B."/>
            <person name="Hess J."/>
            <person name="Varga T."/>
            <person name="Slot J."/>
            <person name="Riley R."/>
            <person name="Boka B."/>
            <person name="Rigling D."/>
            <person name="Barry K."/>
            <person name="Lee J."/>
            <person name="Mihaltcheva S."/>
            <person name="LaButti K."/>
            <person name="Lipzen A."/>
            <person name="Waldron R."/>
            <person name="Moloney N.M."/>
            <person name="Sperisen C."/>
            <person name="Kredics L."/>
            <person name="Vagvoelgyi C."/>
            <person name="Patrignani A."/>
            <person name="Fitzpatrick D."/>
            <person name="Nagy I."/>
            <person name="Doyle S."/>
            <person name="Anderson J.B."/>
            <person name="Grigoriev I.V."/>
            <person name="Gueldener U."/>
            <person name="Muensterkoetter M."/>
            <person name="Nagy L.G."/>
        </authorList>
    </citation>
    <scope>NUCLEOTIDE SEQUENCE [LARGE SCALE GENOMIC DNA]</scope>
    <source>
        <strain evidence="2">C18/9</strain>
    </source>
</reference>
<dbReference type="AlphaFoldDB" id="A0A284RKD5"/>
<protein>
    <submittedName>
        <fullName evidence="1">Uncharacterized protein</fullName>
    </submittedName>
</protein>
<name>A0A284RKD5_ARMOS</name>
<gene>
    <name evidence="1" type="ORF">ARMOST_12573</name>
</gene>
<keyword evidence="2" id="KW-1185">Reference proteome</keyword>
<proteinExistence type="predicted"/>
<organism evidence="1 2">
    <name type="scientific">Armillaria ostoyae</name>
    <name type="common">Armillaria root rot fungus</name>
    <dbReference type="NCBI Taxonomy" id="47428"/>
    <lineage>
        <taxon>Eukaryota</taxon>
        <taxon>Fungi</taxon>
        <taxon>Dikarya</taxon>
        <taxon>Basidiomycota</taxon>
        <taxon>Agaricomycotina</taxon>
        <taxon>Agaricomycetes</taxon>
        <taxon>Agaricomycetidae</taxon>
        <taxon>Agaricales</taxon>
        <taxon>Marasmiineae</taxon>
        <taxon>Physalacriaceae</taxon>
        <taxon>Armillaria</taxon>
    </lineage>
</organism>
<evidence type="ECO:0000313" key="1">
    <source>
        <dbReference type="EMBL" id="SJL09197.1"/>
    </source>
</evidence>
<dbReference type="Proteomes" id="UP000219338">
    <property type="component" value="Unassembled WGS sequence"/>
</dbReference>